<dbReference type="RefSeq" id="WP_211602346.1">
    <property type="nucleotide sequence ID" value="NZ_JAGSNF010000008.1"/>
</dbReference>
<dbReference type="EMBL" id="JAGSNF010000008">
    <property type="protein sequence ID" value="MBR7743094.1"/>
    <property type="molecule type" value="Genomic_DNA"/>
</dbReference>
<feature type="chain" id="PRO_5039183324" description="LppX_LprAFG lipoprotein" evidence="1">
    <location>
        <begin position="30"/>
        <end position="262"/>
    </location>
</feature>
<evidence type="ECO:0000313" key="3">
    <source>
        <dbReference type="Proteomes" id="UP000677016"/>
    </source>
</evidence>
<organism evidence="2 3">
    <name type="scientific">Phycicoccus avicenniae</name>
    <dbReference type="NCBI Taxonomy" id="2828860"/>
    <lineage>
        <taxon>Bacteria</taxon>
        <taxon>Bacillati</taxon>
        <taxon>Actinomycetota</taxon>
        <taxon>Actinomycetes</taxon>
        <taxon>Micrococcales</taxon>
        <taxon>Intrasporangiaceae</taxon>
        <taxon>Phycicoccus</taxon>
    </lineage>
</organism>
<gene>
    <name evidence="2" type="ORF">KC207_07300</name>
</gene>
<accession>A0A941D6N6</accession>
<dbReference type="SUPFAM" id="SSF89392">
    <property type="entry name" value="Prokaryotic lipoproteins and lipoprotein localization factors"/>
    <property type="match status" value="1"/>
</dbReference>
<evidence type="ECO:0000313" key="2">
    <source>
        <dbReference type="EMBL" id="MBR7743094.1"/>
    </source>
</evidence>
<name>A0A941D6N6_9MICO</name>
<dbReference type="Proteomes" id="UP000677016">
    <property type="component" value="Unassembled WGS sequence"/>
</dbReference>
<keyword evidence="3" id="KW-1185">Reference proteome</keyword>
<protein>
    <recommendedName>
        <fullName evidence="4">LppX_LprAFG lipoprotein</fullName>
    </recommendedName>
</protein>
<dbReference type="AlphaFoldDB" id="A0A941D6N6"/>
<evidence type="ECO:0000256" key="1">
    <source>
        <dbReference type="SAM" id="SignalP"/>
    </source>
</evidence>
<dbReference type="InterPro" id="IPR029046">
    <property type="entry name" value="LolA/LolB/LppX"/>
</dbReference>
<proteinExistence type="predicted"/>
<dbReference type="Gene3D" id="2.50.20.20">
    <property type="match status" value="1"/>
</dbReference>
<reference evidence="2" key="1">
    <citation type="submission" date="2021-04" db="EMBL/GenBank/DDBJ databases">
        <title>Phycicoccus avicenniae sp. nov., a novel endophytic actinomycetes isolated from branch of Avicennia mariana.</title>
        <authorList>
            <person name="Tuo L."/>
        </authorList>
    </citation>
    <scope>NUCLEOTIDE SEQUENCE</scope>
    <source>
        <strain evidence="2">BSK3Z-2</strain>
    </source>
</reference>
<evidence type="ECO:0008006" key="4">
    <source>
        <dbReference type="Google" id="ProtNLM"/>
    </source>
</evidence>
<feature type="signal peptide" evidence="1">
    <location>
        <begin position="1"/>
        <end position="29"/>
    </location>
</feature>
<sequence length="262" mass="25721">MTRTALATLALSGALALAGCGTTTAPAGAGPAVGDTVALQEVARASVQAAGREGTAHVTASVDGDVVLDGDLDHTGEERRAAMTLTKDGATLEVVRVGATVYLGGDAVTRFSGGDPWVEVSPDGDDPASRMLGSLLERLQDGGGPKQGRAALDGVAATVTAVEDGETTYEATLTREQLAAAAGDGAAALGGLRAAVGGPGPTVPEEGVTASFTVGADGLPVALASGLDGRAVEVRWSAWGEPVEVAAPPADEVGTLRTPSAG</sequence>
<dbReference type="PROSITE" id="PS51257">
    <property type="entry name" value="PROKAR_LIPOPROTEIN"/>
    <property type="match status" value="1"/>
</dbReference>
<keyword evidence="1" id="KW-0732">Signal</keyword>
<comment type="caution">
    <text evidence="2">The sequence shown here is derived from an EMBL/GenBank/DDBJ whole genome shotgun (WGS) entry which is preliminary data.</text>
</comment>